<dbReference type="RefSeq" id="WP_004431792.1">
    <property type="nucleotide sequence ID" value="NZ_JJRY01000008.1"/>
</dbReference>
<dbReference type="InterPro" id="IPR036390">
    <property type="entry name" value="WH_DNA-bd_sf"/>
</dbReference>
<name>A0A072NKW2_SCHAZ</name>
<dbReference type="GO" id="GO:0005829">
    <property type="term" value="C:cytosol"/>
    <property type="evidence" value="ECO:0007669"/>
    <property type="project" value="TreeGrafter"/>
</dbReference>
<evidence type="ECO:0000256" key="4">
    <source>
        <dbReference type="ARBA" id="ARBA00023163"/>
    </source>
</evidence>
<keyword evidence="1" id="KW-0805">Transcription regulation</keyword>
<dbReference type="SUPFAM" id="SSF51206">
    <property type="entry name" value="cAMP-binding domain-like"/>
    <property type="match status" value="1"/>
</dbReference>
<feature type="domain" description="HTH crp-type" evidence="6">
    <location>
        <begin position="147"/>
        <end position="220"/>
    </location>
</feature>
<sequence length="232" mass="25961">MLSEFLRGIIFFKDLPDHLLDALAAKVKTASYKKGDYIFHESDEAKAIYFMKSGIVKIKKINPQGKELIVCIKRSGDIFAEASLFCEPGTNYPGTAQTISDAEVLFLLTSDLEDVIAINPDLSVEMIRFMGGQLRSFTSILRDIALLDVYGKTVKTIERLARDFGSKTNSGVKIELPLSIQELANIIGSTRESVSRVLSKLKDQDLVTITEKNIVINNWCDFCQMFIETADY</sequence>
<reference evidence="7 8" key="1">
    <citation type="submission" date="2014-04" db="EMBL/GenBank/DDBJ databases">
        <title>Draft genome sequence of Bacillus azotoformans MEV2011, a (co-) denitrifying strain unable to grow in the presence of oxygen.</title>
        <authorList>
            <person name="Nielsen M."/>
            <person name="Schreiber L."/>
            <person name="Finster K."/>
            <person name="Schramm A."/>
        </authorList>
    </citation>
    <scope>NUCLEOTIDE SEQUENCE [LARGE SCALE GENOMIC DNA]</scope>
    <source>
        <strain evidence="7 8">MEV2011</strain>
    </source>
</reference>
<dbReference type="PATRIC" id="fig|1348973.3.peg.2278"/>
<gene>
    <name evidence="7" type="ORF">M670_02360</name>
</gene>
<dbReference type="GeneID" id="89467328"/>
<dbReference type="EMBL" id="JJRY01000008">
    <property type="protein sequence ID" value="KEF38319.1"/>
    <property type="molecule type" value="Genomic_DNA"/>
</dbReference>
<dbReference type="InterPro" id="IPR018490">
    <property type="entry name" value="cNMP-bd_dom_sf"/>
</dbReference>
<dbReference type="PROSITE" id="PS50042">
    <property type="entry name" value="CNMP_BINDING_3"/>
    <property type="match status" value="1"/>
</dbReference>
<keyword evidence="3" id="KW-0010">Activator</keyword>
<dbReference type="InterPro" id="IPR000595">
    <property type="entry name" value="cNMP-bd_dom"/>
</dbReference>
<evidence type="ECO:0000259" key="5">
    <source>
        <dbReference type="PROSITE" id="PS50042"/>
    </source>
</evidence>
<dbReference type="Gene3D" id="2.60.120.10">
    <property type="entry name" value="Jelly Rolls"/>
    <property type="match status" value="1"/>
</dbReference>
<dbReference type="InterPro" id="IPR036388">
    <property type="entry name" value="WH-like_DNA-bd_sf"/>
</dbReference>
<keyword evidence="4" id="KW-0804">Transcription</keyword>
<dbReference type="Proteomes" id="UP000027936">
    <property type="component" value="Unassembled WGS sequence"/>
</dbReference>
<dbReference type="SMART" id="SM00419">
    <property type="entry name" value="HTH_CRP"/>
    <property type="match status" value="1"/>
</dbReference>
<proteinExistence type="predicted"/>
<dbReference type="Gene3D" id="1.10.10.10">
    <property type="entry name" value="Winged helix-like DNA-binding domain superfamily/Winged helix DNA-binding domain"/>
    <property type="match status" value="1"/>
</dbReference>
<dbReference type="GO" id="GO:0003677">
    <property type="term" value="F:DNA binding"/>
    <property type="evidence" value="ECO:0007669"/>
    <property type="project" value="UniProtKB-KW"/>
</dbReference>
<dbReference type="Pfam" id="PF13545">
    <property type="entry name" value="HTH_Crp_2"/>
    <property type="match status" value="1"/>
</dbReference>
<dbReference type="Pfam" id="PF00027">
    <property type="entry name" value="cNMP_binding"/>
    <property type="match status" value="1"/>
</dbReference>
<dbReference type="PRINTS" id="PR00034">
    <property type="entry name" value="HTHCRP"/>
</dbReference>
<feature type="domain" description="Cyclic nucleotide-binding" evidence="5">
    <location>
        <begin position="11"/>
        <end position="116"/>
    </location>
</feature>
<keyword evidence="2" id="KW-0238">DNA-binding</keyword>
<dbReference type="CDD" id="cd00092">
    <property type="entry name" value="HTH_CRP"/>
    <property type="match status" value="1"/>
</dbReference>
<dbReference type="InterPro" id="IPR050397">
    <property type="entry name" value="Env_Response_Regulators"/>
</dbReference>
<evidence type="ECO:0000256" key="3">
    <source>
        <dbReference type="ARBA" id="ARBA00023159"/>
    </source>
</evidence>
<dbReference type="OrthoDB" id="9810708at2"/>
<evidence type="ECO:0000259" key="6">
    <source>
        <dbReference type="PROSITE" id="PS51063"/>
    </source>
</evidence>
<evidence type="ECO:0000256" key="2">
    <source>
        <dbReference type="ARBA" id="ARBA00023125"/>
    </source>
</evidence>
<dbReference type="PROSITE" id="PS51063">
    <property type="entry name" value="HTH_CRP_2"/>
    <property type="match status" value="1"/>
</dbReference>
<accession>A0A072NKW2</accession>
<protein>
    <submittedName>
        <fullName evidence="7">cAMP-binding protein</fullName>
    </submittedName>
</protein>
<dbReference type="CDD" id="cd00038">
    <property type="entry name" value="CAP_ED"/>
    <property type="match status" value="1"/>
</dbReference>
<dbReference type="SMART" id="SM00100">
    <property type="entry name" value="cNMP"/>
    <property type="match status" value="1"/>
</dbReference>
<comment type="caution">
    <text evidence="7">The sequence shown here is derived from an EMBL/GenBank/DDBJ whole genome shotgun (WGS) entry which is preliminary data.</text>
</comment>
<dbReference type="PANTHER" id="PTHR24567:SF74">
    <property type="entry name" value="HTH-TYPE TRANSCRIPTIONAL REGULATOR ARCR"/>
    <property type="match status" value="1"/>
</dbReference>
<dbReference type="InterPro" id="IPR014710">
    <property type="entry name" value="RmlC-like_jellyroll"/>
</dbReference>
<evidence type="ECO:0000313" key="7">
    <source>
        <dbReference type="EMBL" id="KEF38319.1"/>
    </source>
</evidence>
<dbReference type="GO" id="GO:0003700">
    <property type="term" value="F:DNA-binding transcription factor activity"/>
    <property type="evidence" value="ECO:0007669"/>
    <property type="project" value="TreeGrafter"/>
</dbReference>
<dbReference type="AlphaFoldDB" id="A0A072NKW2"/>
<dbReference type="SUPFAM" id="SSF46785">
    <property type="entry name" value="Winged helix' DNA-binding domain"/>
    <property type="match status" value="1"/>
</dbReference>
<evidence type="ECO:0000313" key="8">
    <source>
        <dbReference type="Proteomes" id="UP000027936"/>
    </source>
</evidence>
<evidence type="ECO:0000256" key="1">
    <source>
        <dbReference type="ARBA" id="ARBA00023015"/>
    </source>
</evidence>
<organism evidence="7 8">
    <name type="scientific">Schinkia azotoformans MEV2011</name>
    <dbReference type="NCBI Taxonomy" id="1348973"/>
    <lineage>
        <taxon>Bacteria</taxon>
        <taxon>Bacillati</taxon>
        <taxon>Bacillota</taxon>
        <taxon>Bacilli</taxon>
        <taxon>Bacillales</taxon>
        <taxon>Bacillaceae</taxon>
        <taxon>Calidifontibacillus/Schinkia group</taxon>
        <taxon>Schinkia</taxon>
    </lineage>
</organism>
<dbReference type="PANTHER" id="PTHR24567">
    <property type="entry name" value="CRP FAMILY TRANSCRIPTIONAL REGULATORY PROTEIN"/>
    <property type="match status" value="1"/>
</dbReference>
<dbReference type="InterPro" id="IPR012318">
    <property type="entry name" value="HTH_CRP"/>
</dbReference>